<accession>A0ABU4X9G2</accession>
<evidence type="ECO:0000313" key="1">
    <source>
        <dbReference type="EMBL" id="MDX8471452.1"/>
    </source>
</evidence>
<dbReference type="EMBL" id="JAVIIZ010000002">
    <property type="protein sequence ID" value="MDX8471452.1"/>
    <property type="molecule type" value="Genomic_DNA"/>
</dbReference>
<sequence length="132" mass="15431">MTEASSEPQIDLRDRPLVLAECERYVQRAEKLSREAVNEDLEEGERVEARAQADAWLSAAYDLAYGYYKENKEWLSEDFAFPPELELDLSGELGNLETQDVIRQWANYHMREFYPWLVDRKLRGEDDEAPGL</sequence>
<reference evidence="1 2" key="1">
    <citation type="submission" date="2023-08" db="EMBL/GenBank/DDBJ databases">
        <title>Implementing the SeqCode for naming new Mesorhizobium species isolated from Vachellia karroo root nodules.</title>
        <authorList>
            <person name="Van Lill M."/>
        </authorList>
    </citation>
    <scope>NUCLEOTIDE SEQUENCE [LARGE SCALE GENOMIC DNA]</scope>
    <source>
        <strain evidence="1 2">VK23A</strain>
    </source>
</reference>
<dbReference type="Proteomes" id="UP001271780">
    <property type="component" value="Unassembled WGS sequence"/>
</dbReference>
<comment type="caution">
    <text evidence="1">The sequence shown here is derived from an EMBL/GenBank/DDBJ whole genome shotgun (WGS) entry which is preliminary data.</text>
</comment>
<organism evidence="1 2">
    <name type="scientific">Mesorhizobium dulcispinae</name>
    <dbReference type="NCBI Taxonomy" id="3072316"/>
    <lineage>
        <taxon>Bacteria</taxon>
        <taxon>Pseudomonadati</taxon>
        <taxon>Pseudomonadota</taxon>
        <taxon>Alphaproteobacteria</taxon>
        <taxon>Hyphomicrobiales</taxon>
        <taxon>Phyllobacteriaceae</taxon>
        <taxon>Mesorhizobium</taxon>
    </lineage>
</organism>
<proteinExistence type="predicted"/>
<name>A0ABU4X9G2_9HYPH</name>
<evidence type="ECO:0000313" key="2">
    <source>
        <dbReference type="Proteomes" id="UP001271780"/>
    </source>
</evidence>
<protein>
    <recommendedName>
        <fullName evidence="3">DUF4298 domain-containing protein</fullName>
    </recommendedName>
</protein>
<gene>
    <name evidence="1" type="ORF">RFM27_05155</name>
</gene>
<evidence type="ECO:0008006" key="3">
    <source>
        <dbReference type="Google" id="ProtNLM"/>
    </source>
</evidence>
<dbReference type="RefSeq" id="WP_320315999.1">
    <property type="nucleotide sequence ID" value="NZ_JAVIIX010000003.1"/>
</dbReference>
<keyword evidence="2" id="KW-1185">Reference proteome</keyword>